<protein>
    <submittedName>
        <fullName evidence="1">16698_t:CDS:1</fullName>
    </submittedName>
</protein>
<name>A0ACA9MYA7_9GLOM</name>
<organism evidence="1 2">
    <name type="scientific">Dentiscutata heterogama</name>
    <dbReference type="NCBI Taxonomy" id="1316150"/>
    <lineage>
        <taxon>Eukaryota</taxon>
        <taxon>Fungi</taxon>
        <taxon>Fungi incertae sedis</taxon>
        <taxon>Mucoromycota</taxon>
        <taxon>Glomeromycotina</taxon>
        <taxon>Glomeromycetes</taxon>
        <taxon>Diversisporales</taxon>
        <taxon>Gigasporaceae</taxon>
        <taxon>Dentiscutata</taxon>
    </lineage>
</organism>
<sequence length="464" mass="54028">VSPKVSRKLRNMAQEIKKSSEQLPVAIIGIQDQYTRSIIINSLKTIVPIFQHYTLSSAPSIHDVPILFWSEYEDIDFSQILTHSKIHLANSYCIRKVTKLAKCYVLINLSLFVIRSKGLIRKAQMNFNIQKHVAKYPNSCLKKSIPETWFFEIDHVDYFDEALDEIFEVVQKCKENESRERKHQFILKPNLGNKGADIKIFDSIDQLKAVFEVTFEETDDIDAKVLQNDEIDESMFHLREWVIQRYISDPLLIDGRKFHIRAYVLAVSRIKVYLYKDMLALFALHHYRPDDINDIFAHLTNTCLQIHDELFKESDQVKLFWELMQHSSEVDEKDLNLIFEQIKNILGECFKAVVSEPTQFMPLENAFELFGFDFLVDTSKNVYLLEANSFPDFKQTGTRLSHVISHLFENTIKLAVIPFFEKLQDLSINQNQTSDETDSKFCLNPLVSGLDMIIINVRAKTEVD</sequence>
<evidence type="ECO:0000313" key="2">
    <source>
        <dbReference type="Proteomes" id="UP000789702"/>
    </source>
</evidence>
<dbReference type="Proteomes" id="UP000789702">
    <property type="component" value="Unassembled WGS sequence"/>
</dbReference>
<accession>A0ACA9MYA7</accession>
<gene>
    <name evidence="1" type="ORF">DHETER_LOCUS8063</name>
</gene>
<reference evidence="1" key="1">
    <citation type="submission" date="2021-06" db="EMBL/GenBank/DDBJ databases">
        <authorList>
            <person name="Kallberg Y."/>
            <person name="Tangrot J."/>
            <person name="Rosling A."/>
        </authorList>
    </citation>
    <scope>NUCLEOTIDE SEQUENCE</scope>
    <source>
        <strain evidence="1">IL203A</strain>
    </source>
</reference>
<proteinExistence type="predicted"/>
<dbReference type="EMBL" id="CAJVPU010012292">
    <property type="protein sequence ID" value="CAG8622176.1"/>
    <property type="molecule type" value="Genomic_DNA"/>
</dbReference>
<feature type="non-terminal residue" evidence="1">
    <location>
        <position position="1"/>
    </location>
</feature>
<evidence type="ECO:0000313" key="1">
    <source>
        <dbReference type="EMBL" id="CAG8622176.1"/>
    </source>
</evidence>
<comment type="caution">
    <text evidence="1">The sequence shown here is derived from an EMBL/GenBank/DDBJ whole genome shotgun (WGS) entry which is preliminary data.</text>
</comment>
<keyword evidence="2" id="KW-1185">Reference proteome</keyword>